<gene>
    <name evidence="4" type="ORF">WIS52_20290</name>
</gene>
<dbReference type="Proteomes" id="UP001494902">
    <property type="component" value="Unassembled WGS sequence"/>
</dbReference>
<dbReference type="InterPro" id="IPR011251">
    <property type="entry name" value="Luciferase-like_dom"/>
</dbReference>
<evidence type="ECO:0000256" key="1">
    <source>
        <dbReference type="ARBA" id="ARBA00023002"/>
    </source>
</evidence>
<dbReference type="EMBL" id="JBEDNQ010000008">
    <property type="protein sequence ID" value="MEQ3552814.1"/>
    <property type="molecule type" value="Genomic_DNA"/>
</dbReference>
<evidence type="ECO:0000259" key="3">
    <source>
        <dbReference type="Pfam" id="PF00296"/>
    </source>
</evidence>
<feature type="domain" description="Luciferase-like" evidence="3">
    <location>
        <begin position="8"/>
        <end position="295"/>
    </location>
</feature>
<evidence type="ECO:0000313" key="4">
    <source>
        <dbReference type="EMBL" id="MEQ3552814.1"/>
    </source>
</evidence>
<organism evidence="4 5">
    <name type="scientific">Pseudonocardia nematodicida</name>
    <dbReference type="NCBI Taxonomy" id="1206997"/>
    <lineage>
        <taxon>Bacteria</taxon>
        <taxon>Bacillati</taxon>
        <taxon>Actinomycetota</taxon>
        <taxon>Actinomycetes</taxon>
        <taxon>Pseudonocardiales</taxon>
        <taxon>Pseudonocardiaceae</taxon>
        <taxon>Pseudonocardia</taxon>
    </lineage>
</organism>
<dbReference type="Gene3D" id="3.20.20.30">
    <property type="entry name" value="Luciferase-like domain"/>
    <property type="match status" value="1"/>
</dbReference>
<dbReference type="InterPro" id="IPR036661">
    <property type="entry name" value="Luciferase-like_sf"/>
</dbReference>
<dbReference type="PANTHER" id="PTHR30137">
    <property type="entry name" value="LUCIFERASE-LIKE MONOOXYGENASE"/>
    <property type="match status" value="1"/>
</dbReference>
<dbReference type="Pfam" id="PF00296">
    <property type="entry name" value="Bac_luciferase"/>
    <property type="match status" value="1"/>
</dbReference>
<keyword evidence="1" id="KW-0560">Oxidoreductase</keyword>
<sequence length="351" mass="38047">MDIGLITFASLLPDHRSGDRPTVHDRLRGVVDDAVAAERLGFAWFAVGEHHFRHYDTVPAPSLVLAAIAERTSTIRVATATTLVTNRDPVLLAEDYALLDQLSGGRLELIAGTSFFPEVYAVFDQDPATRVARKRENVELLLRLWREESVTWSGRFRPPLTEVTARPRPHQERPPVWVSGGASEDSIRLAVENGLPMVFGTVARTPGEWTRWFELYRTLWREHGHAGPPPRLGGASHAFVAPTTQEARRQWQGHVEAYYRLAGAEGPLDLDEQAGPDGPLLCGSPAQVVDKLGRLGELWGHGLHLLAVDIGGIPAAEVSASVELIAAEVLPQLGARPAPAAGVNGAVVGVS</sequence>
<dbReference type="RefSeq" id="WP_349299881.1">
    <property type="nucleotide sequence ID" value="NZ_JBEDNQ010000008.1"/>
</dbReference>
<dbReference type="InterPro" id="IPR050766">
    <property type="entry name" value="Bact_Lucif_Oxidored"/>
</dbReference>
<evidence type="ECO:0000256" key="2">
    <source>
        <dbReference type="ARBA" id="ARBA00023033"/>
    </source>
</evidence>
<reference evidence="4 5" key="1">
    <citation type="submission" date="2024-03" db="EMBL/GenBank/DDBJ databases">
        <title>Draft genome sequence of Pseudonocardia nematodicida JCM 31783.</title>
        <authorList>
            <person name="Butdee W."/>
            <person name="Duangmal K."/>
        </authorList>
    </citation>
    <scope>NUCLEOTIDE SEQUENCE [LARGE SCALE GENOMIC DNA]</scope>
    <source>
        <strain evidence="4 5">JCM 31783</strain>
    </source>
</reference>
<name>A0ABV1KFZ1_9PSEU</name>
<accession>A0ABV1KFZ1</accession>
<dbReference type="SUPFAM" id="SSF51679">
    <property type="entry name" value="Bacterial luciferase-like"/>
    <property type="match status" value="1"/>
</dbReference>
<keyword evidence="2" id="KW-0503">Monooxygenase</keyword>
<keyword evidence="5" id="KW-1185">Reference proteome</keyword>
<dbReference type="PANTHER" id="PTHR30137:SF8">
    <property type="entry name" value="BLR5498 PROTEIN"/>
    <property type="match status" value="1"/>
</dbReference>
<comment type="caution">
    <text evidence="4">The sequence shown here is derived from an EMBL/GenBank/DDBJ whole genome shotgun (WGS) entry which is preliminary data.</text>
</comment>
<evidence type="ECO:0000313" key="5">
    <source>
        <dbReference type="Proteomes" id="UP001494902"/>
    </source>
</evidence>
<proteinExistence type="predicted"/>
<protein>
    <submittedName>
        <fullName evidence="4">LLM class flavin-dependent oxidoreductase</fullName>
    </submittedName>
</protein>